<organism evidence="2 3">
    <name type="scientific">Amniculicola lignicola CBS 123094</name>
    <dbReference type="NCBI Taxonomy" id="1392246"/>
    <lineage>
        <taxon>Eukaryota</taxon>
        <taxon>Fungi</taxon>
        <taxon>Dikarya</taxon>
        <taxon>Ascomycota</taxon>
        <taxon>Pezizomycotina</taxon>
        <taxon>Dothideomycetes</taxon>
        <taxon>Pleosporomycetidae</taxon>
        <taxon>Pleosporales</taxon>
        <taxon>Amniculicolaceae</taxon>
        <taxon>Amniculicola</taxon>
    </lineage>
</organism>
<feature type="region of interest" description="Disordered" evidence="1">
    <location>
        <begin position="187"/>
        <end position="229"/>
    </location>
</feature>
<evidence type="ECO:0000313" key="3">
    <source>
        <dbReference type="Proteomes" id="UP000799779"/>
    </source>
</evidence>
<protein>
    <submittedName>
        <fullName evidence="2">Uncharacterized protein</fullName>
    </submittedName>
</protein>
<dbReference type="AlphaFoldDB" id="A0A6A5WXD8"/>
<evidence type="ECO:0000256" key="1">
    <source>
        <dbReference type="SAM" id="MobiDB-lite"/>
    </source>
</evidence>
<proteinExistence type="predicted"/>
<feature type="compositionally biased region" description="Basic and acidic residues" evidence="1">
    <location>
        <begin position="206"/>
        <end position="216"/>
    </location>
</feature>
<reference evidence="2" key="1">
    <citation type="journal article" date="2020" name="Stud. Mycol.">
        <title>101 Dothideomycetes genomes: a test case for predicting lifestyles and emergence of pathogens.</title>
        <authorList>
            <person name="Haridas S."/>
            <person name="Albert R."/>
            <person name="Binder M."/>
            <person name="Bloem J."/>
            <person name="Labutti K."/>
            <person name="Salamov A."/>
            <person name="Andreopoulos B."/>
            <person name="Baker S."/>
            <person name="Barry K."/>
            <person name="Bills G."/>
            <person name="Bluhm B."/>
            <person name="Cannon C."/>
            <person name="Castanera R."/>
            <person name="Culley D."/>
            <person name="Daum C."/>
            <person name="Ezra D."/>
            <person name="Gonzalez J."/>
            <person name="Henrissat B."/>
            <person name="Kuo A."/>
            <person name="Liang C."/>
            <person name="Lipzen A."/>
            <person name="Lutzoni F."/>
            <person name="Magnuson J."/>
            <person name="Mondo S."/>
            <person name="Nolan M."/>
            <person name="Ohm R."/>
            <person name="Pangilinan J."/>
            <person name="Park H.-J."/>
            <person name="Ramirez L."/>
            <person name="Alfaro M."/>
            <person name="Sun H."/>
            <person name="Tritt A."/>
            <person name="Yoshinaga Y."/>
            <person name="Zwiers L.-H."/>
            <person name="Turgeon B."/>
            <person name="Goodwin S."/>
            <person name="Spatafora J."/>
            <person name="Crous P."/>
            <person name="Grigoriev I."/>
        </authorList>
    </citation>
    <scope>NUCLEOTIDE SEQUENCE</scope>
    <source>
        <strain evidence="2">CBS 123094</strain>
    </source>
</reference>
<keyword evidence="3" id="KW-1185">Reference proteome</keyword>
<name>A0A6A5WXD8_9PLEO</name>
<evidence type="ECO:0000313" key="2">
    <source>
        <dbReference type="EMBL" id="KAF2006410.1"/>
    </source>
</evidence>
<accession>A0A6A5WXD8</accession>
<gene>
    <name evidence="2" type="ORF">P154DRAFT_570466</name>
</gene>
<dbReference type="Proteomes" id="UP000799779">
    <property type="component" value="Unassembled WGS sequence"/>
</dbReference>
<dbReference type="EMBL" id="ML977560">
    <property type="protein sequence ID" value="KAF2006410.1"/>
    <property type="molecule type" value="Genomic_DNA"/>
</dbReference>
<sequence>MNRPLFKNGNSIDGSWTKSKAYDSIGKTVEGLSPQRLGMVQGLRQSVLSYESVLDPWRLDFARLCPLYSEQNEWASGLSSKCLVMLGIARRQPLDRENTLMKTLLLLAGKMVALTDRELVLPAGFVVRAAQVRSATRISPCSLAWVIQMMVVLTIPTTNSILYFIVQAAPVPNQAFHMKGPMDDPSIDGARVGRPSNKMAAMKTKGNIEEGGHLSEEGPDIDGESPPRA</sequence>